<evidence type="ECO:0000256" key="3">
    <source>
        <dbReference type="RuleBase" id="RU362073"/>
    </source>
</evidence>
<dbReference type="GO" id="GO:0005576">
    <property type="term" value="C:extracellular region"/>
    <property type="evidence" value="ECO:0007669"/>
    <property type="project" value="UniProtKB-SubCell"/>
</dbReference>
<gene>
    <name evidence="6" type="ORF">F4695_001067</name>
</gene>
<keyword evidence="3" id="KW-0964">Secreted</keyword>
<evidence type="ECO:0000313" key="7">
    <source>
        <dbReference type="Proteomes" id="UP000585437"/>
    </source>
</evidence>
<name>A0A7X0JIA7_9HYPH</name>
<keyword evidence="6" id="KW-0966">Cell projection</keyword>
<comment type="similarity">
    <text evidence="1 3">Belongs to the bacterial flagellin family.</text>
</comment>
<evidence type="ECO:0000256" key="2">
    <source>
        <dbReference type="ARBA" id="ARBA00023143"/>
    </source>
</evidence>
<dbReference type="InterPro" id="IPR001492">
    <property type="entry name" value="Flagellin"/>
</dbReference>
<accession>A0A7X0JIA7</accession>
<dbReference type="Pfam" id="PF00700">
    <property type="entry name" value="Flagellin_C"/>
    <property type="match status" value="1"/>
</dbReference>
<feature type="domain" description="Flagellin N-terminal" evidence="4">
    <location>
        <begin position="11"/>
        <end position="137"/>
    </location>
</feature>
<dbReference type="EMBL" id="JACHBU010000002">
    <property type="protein sequence ID" value="MBB6507735.1"/>
    <property type="molecule type" value="Genomic_DNA"/>
</dbReference>
<dbReference type="AlphaFoldDB" id="A0A7X0JIA7"/>
<dbReference type="RefSeq" id="WP_184654071.1">
    <property type="nucleotide sequence ID" value="NZ_JACHBU010000002.1"/>
</dbReference>
<organism evidence="6 7">
    <name type="scientific">Rhizobium soli</name>
    <dbReference type="NCBI Taxonomy" id="424798"/>
    <lineage>
        <taxon>Bacteria</taxon>
        <taxon>Pseudomonadati</taxon>
        <taxon>Pseudomonadota</taxon>
        <taxon>Alphaproteobacteria</taxon>
        <taxon>Hyphomicrobiales</taxon>
        <taxon>Rhizobiaceae</taxon>
        <taxon>Rhizobium/Agrobacterium group</taxon>
        <taxon>Rhizobium</taxon>
    </lineage>
</organism>
<evidence type="ECO:0000259" key="5">
    <source>
        <dbReference type="Pfam" id="PF00700"/>
    </source>
</evidence>
<dbReference type="Proteomes" id="UP000585437">
    <property type="component" value="Unassembled WGS sequence"/>
</dbReference>
<dbReference type="PANTHER" id="PTHR42792">
    <property type="entry name" value="FLAGELLIN"/>
    <property type="match status" value="1"/>
</dbReference>
<sequence>MSDAISVSYIQSALQTLLFTSDSLEEAQKRTSSGYKINSPADNASYWSVANSMTSDTKILSSVNDALGLGAAKVDAAYSAVESSIDIADQIVANLTTAKEDGVDQSAVNATISDLKASLSSLIKSASFGSDNWLYNSSEADAGAKTVPAYFQRSVSGSVSLSYATFDATNSTLIDTGDANRGLLTSSIDPSTLASNGTGSGKQYYLLDAGSEIATDGSPIELTDETTSEDIDDMINVMNYIQQKLTTLGSTLGTMSNRIDTQSSFVSSLADVFDKSISHLIDADMEAESTKVSAYQAQQELSSQILGMANTHLQSLAALFR</sequence>
<dbReference type="InterPro" id="IPR046358">
    <property type="entry name" value="Flagellin_C"/>
</dbReference>
<dbReference type="SUPFAM" id="SSF64518">
    <property type="entry name" value="Phase 1 flagellin"/>
    <property type="match status" value="1"/>
</dbReference>
<dbReference type="Pfam" id="PF00669">
    <property type="entry name" value="Flagellin_N"/>
    <property type="match status" value="1"/>
</dbReference>
<dbReference type="Gene3D" id="1.20.1330.10">
    <property type="entry name" value="f41 fragment of flagellin, N-terminal domain"/>
    <property type="match status" value="1"/>
</dbReference>
<evidence type="ECO:0000259" key="4">
    <source>
        <dbReference type="Pfam" id="PF00669"/>
    </source>
</evidence>
<keyword evidence="6" id="KW-0969">Cilium</keyword>
<keyword evidence="2 3" id="KW-0975">Bacterial flagellum</keyword>
<evidence type="ECO:0000313" key="6">
    <source>
        <dbReference type="EMBL" id="MBB6507735.1"/>
    </source>
</evidence>
<feature type="domain" description="Flagellin C-terminal" evidence="5">
    <location>
        <begin position="243"/>
        <end position="319"/>
    </location>
</feature>
<dbReference type="GO" id="GO:0009288">
    <property type="term" value="C:bacterial-type flagellum"/>
    <property type="evidence" value="ECO:0007669"/>
    <property type="project" value="UniProtKB-SubCell"/>
</dbReference>
<protein>
    <recommendedName>
        <fullName evidence="3">Flagellin</fullName>
    </recommendedName>
</protein>
<comment type="function">
    <text evidence="3">Flagellin is the subunit protein which polymerizes to form the filaments of bacterial flagella.</text>
</comment>
<reference evidence="6 7" key="1">
    <citation type="submission" date="2020-08" db="EMBL/GenBank/DDBJ databases">
        <title>The Agave Microbiome: Exploring the role of microbial communities in plant adaptations to desert environments.</title>
        <authorList>
            <person name="Partida-Martinez L.P."/>
        </authorList>
    </citation>
    <scope>NUCLEOTIDE SEQUENCE [LARGE SCALE GENOMIC DNA]</scope>
    <source>
        <strain evidence="6 7">AS3.12</strain>
    </source>
</reference>
<keyword evidence="6" id="KW-0282">Flagellum</keyword>
<evidence type="ECO:0000256" key="1">
    <source>
        <dbReference type="ARBA" id="ARBA00005709"/>
    </source>
</evidence>
<comment type="caution">
    <text evidence="6">The sequence shown here is derived from an EMBL/GenBank/DDBJ whole genome shotgun (WGS) entry which is preliminary data.</text>
</comment>
<proteinExistence type="inferred from homology"/>
<dbReference type="GO" id="GO:0005198">
    <property type="term" value="F:structural molecule activity"/>
    <property type="evidence" value="ECO:0007669"/>
    <property type="project" value="UniProtKB-UniRule"/>
</dbReference>
<keyword evidence="7" id="KW-1185">Reference proteome</keyword>
<dbReference type="InterPro" id="IPR001029">
    <property type="entry name" value="Flagellin_N"/>
</dbReference>
<comment type="subcellular location">
    <subcellularLocation>
        <location evidence="3">Secreted</location>
    </subcellularLocation>
    <subcellularLocation>
        <location evidence="3">Bacterial flagellum</location>
    </subcellularLocation>
</comment>
<dbReference type="PANTHER" id="PTHR42792:SF2">
    <property type="entry name" value="FLAGELLIN"/>
    <property type="match status" value="1"/>
</dbReference>